<feature type="compositionally biased region" description="Polar residues" evidence="2">
    <location>
        <begin position="300"/>
        <end position="312"/>
    </location>
</feature>
<feature type="region of interest" description="Disordered" evidence="2">
    <location>
        <begin position="586"/>
        <end position="610"/>
    </location>
</feature>
<accession>A0ABP0D6B0</accession>
<feature type="domain" description="Zn(2)-C6 fungal-type" evidence="3">
    <location>
        <begin position="20"/>
        <end position="50"/>
    </location>
</feature>
<feature type="region of interest" description="Disordered" evidence="2">
    <location>
        <begin position="519"/>
        <end position="551"/>
    </location>
</feature>
<dbReference type="CDD" id="cd00067">
    <property type="entry name" value="GAL4"/>
    <property type="match status" value="1"/>
</dbReference>
<feature type="compositionally biased region" description="Low complexity" evidence="2">
    <location>
        <begin position="227"/>
        <end position="241"/>
    </location>
</feature>
<gene>
    <name evidence="4" type="ORF">SEPCBS119000_000159</name>
</gene>
<dbReference type="Gene3D" id="4.10.240.10">
    <property type="entry name" value="Zn(2)-C6 fungal-type DNA-binding domain"/>
    <property type="match status" value="1"/>
</dbReference>
<sequence length="626" mass="67410">MSAIPDDPLAGAPEAKKRRACDECRTRKLACSKEIDGCRRCKREGIACVYSAQKLMGRPRKRARNDEETESSAAPAPVPAVAGKPVLTTEPPNRSFDIPSLSEQMPSQDFTFFDFLGMNDNNVFEVTMPQQRYHHQPQRMQNTNQPNNQLPSALARSAMPELRPSVMPSPSKPGAATNRPDKFFSRSLFGINFGGIDFDPNVADSDAGGGLTPLGQIRNSSGNQAASPSGESGTSSSLDGSRSMRRNSLEDGSLHAPSTPSNSLHNKERRPTSAGVLPSSPRDTKKNSLSAPEDAKPTEADQSQPRRPSSVSAPGGQYTLLGGIPTSSPSDAYNKSSAAWLLTAPNRVCSCEARLYLALDSLQHLPAELGPALAVARAAANTAHDAILCRSCSPPETVDLRKRPPPQSFQVLAILGSLMPLIAQAYRHIVSMIDKEAARAASEKIQLPFSLTEYGGVWGSMARWDSMCGQAPSMNKRMVEPPLWRLGVRAMLKIDVYGIQPETEDAGGESQVVTSAVTVAESKAPIPEGSKADEEATEGKPKTAGPTKPGLYLTPIHFGLKDVARMMGERAEMQQLYAKAVYDADSMQSHEDDGDGSHQTPPPGEKGKYQKVVELAKKEIDRLVIV</sequence>
<evidence type="ECO:0000313" key="4">
    <source>
        <dbReference type="EMBL" id="CAK7262780.1"/>
    </source>
</evidence>
<dbReference type="PROSITE" id="PS00463">
    <property type="entry name" value="ZN2_CY6_FUNGAL_1"/>
    <property type="match status" value="1"/>
</dbReference>
<keyword evidence="5" id="KW-1185">Reference proteome</keyword>
<dbReference type="Pfam" id="PF00172">
    <property type="entry name" value="Zn_clus"/>
    <property type="match status" value="1"/>
</dbReference>
<protein>
    <recommendedName>
        <fullName evidence="3">Zn(2)-C6 fungal-type domain-containing protein</fullName>
    </recommendedName>
</protein>
<name>A0ABP0D6B0_9PEZI</name>
<comment type="caution">
    <text evidence="4">The sequence shown here is derived from an EMBL/GenBank/DDBJ whole genome shotgun (WGS) entry which is preliminary data.</text>
</comment>
<feature type="region of interest" description="Disordered" evidence="2">
    <location>
        <begin position="207"/>
        <end position="324"/>
    </location>
</feature>
<evidence type="ECO:0000313" key="5">
    <source>
        <dbReference type="Proteomes" id="UP001642502"/>
    </source>
</evidence>
<proteinExistence type="predicted"/>
<dbReference type="InterPro" id="IPR001138">
    <property type="entry name" value="Zn2Cys6_DnaBD"/>
</dbReference>
<keyword evidence="1" id="KW-0539">Nucleus</keyword>
<evidence type="ECO:0000259" key="3">
    <source>
        <dbReference type="PROSITE" id="PS50048"/>
    </source>
</evidence>
<evidence type="ECO:0000256" key="2">
    <source>
        <dbReference type="SAM" id="MobiDB-lite"/>
    </source>
</evidence>
<dbReference type="InterPro" id="IPR036864">
    <property type="entry name" value="Zn2-C6_fun-type_DNA-bd_sf"/>
</dbReference>
<feature type="compositionally biased region" description="Basic and acidic residues" evidence="2">
    <location>
        <begin position="530"/>
        <end position="541"/>
    </location>
</feature>
<organism evidence="4 5">
    <name type="scientific">Sporothrix epigloea</name>
    <dbReference type="NCBI Taxonomy" id="1892477"/>
    <lineage>
        <taxon>Eukaryota</taxon>
        <taxon>Fungi</taxon>
        <taxon>Dikarya</taxon>
        <taxon>Ascomycota</taxon>
        <taxon>Pezizomycotina</taxon>
        <taxon>Sordariomycetes</taxon>
        <taxon>Sordariomycetidae</taxon>
        <taxon>Ophiostomatales</taxon>
        <taxon>Ophiostomataceae</taxon>
        <taxon>Sporothrix</taxon>
    </lineage>
</organism>
<evidence type="ECO:0000256" key="1">
    <source>
        <dbReference type="ARBA" id="ARBA00023242"/>
    </source>
</evidence>
<dbReference type="PROSITE" id="PS50048">
    <property type="entry name" value="ZN2_CY6_FUNGAL_2"/>
    <property type="match status" value="1"/>
</dbReference>
<feature type="compositionally biased region" description="Polar residues" evidence="2">
    <location>
        <begin position="217"/>
        <end position="226"/>
    </location>
</feature>
<feature type="region of interest" description="Disordered" evidence="2">
    <location>
        <begin position="57"/>
        <end position="92"/>
    </location>
</feature>
<feature type="compositionally biased region" description="Low complexity" evidence="2">
    <location>
        <begin position="73"/>
        <end position="82"/>
    </location>
</feature>
<dbReference type="SMART" id="SM00066">
    <property type="entry name" value="GAL4"/>
    <property type="match status" value="1"/>
</dbReference>
<dbReference type="SUPFAM" id="SSF57701">
    <property type="entry name" value="Zn2/Cys6 DNA-binding domain"/>
    <property type="match status" value="1"/>
</dbReference>
<dbReference type="EMBL" id="CAWUON010000001">
    <property type="protein sequence ID" value="CAK7262780.1"/>
    <property type="molecule type" value="Genomic_DNA"/>
</dbReference>
<dbReference type="Proteomes" id="UP001642502">
    <property type="component" value="Unassembled WGS sequence"/>
</dbReference>
<reference evidence="4 5" key="1">
    <citation type="submission" date="2024-01" db="EMBL/GenBank/DDBJ databases">
        <authorList>
            <person name="Allen C."/>
            <person name="Tagirdzhanova G."/>
        </authorList>
    </citation>
    <scope>NUCLEOTIDE SEQUENCE [LARGE SCALE GENOMIC DNA]</scope>
    <source>
        <strain evidence="4 5">CBS 119000</strain>
    </source>
</reference>